<dbReference type="PROSITE" id="PS00022">
    <property type="entry name" value="EGF_1"/>
    <property type="match status" value="1"/>
</dbReference>
<feature type="disulfide bond" evidence="4">
    <location>
        <begin position="1561"/>
        <end position="1573"/>
    </location>
</feature>
<sequence>MEQRPRYAELGTSVISFTNAAFDYDPTKNYDNLSNLGTGNGGDRNRGSGGTQGGNGREERNRGTRETLETTNVRESQEKRNQDAEATNGREERNRGTDETLDSINARESQEKRNQDAEATNGGEERNRGIDETLDSNGEEERNRGIDETLDSNGGEERNRGIDETLDSNGEEERNRGIDETLDSNGEEERNRGIDETLDSNGGEERNRGIDETLDSNGEEERNRGIDETLDSNGEEERNRGIDETLDSNGGEERNRGIDETLDSNGEEERNRGIDETLDSNGGEERNRGIDETLDSLQNERIDKYQPSLNFHFCNTTEYTNFQSNGSCKDIDLMLAVGYTLVNNTVPKDGGPCYFEKLRIRKELVCCPGWSGTKCHIPLCIPPCKNDGICFAADKCNCENGYVGYRCENKVSDTTSVLKYCFEKSVCYGLGYKKLAGKVVTLADCCSQRNTGSWGLIGRECIKCNYQSVEVSRRYNYIAIQFSAIPIDILMNKRQYVQIVPSDSLFKSPKLRGLCSNYDGNENNDFFNREGDILANSEEFIQAYITPPNKCKNNKLSTSPDDNYPEANKICRVAFTFYNCDLSEKKPVLIDNCYSMIRACDTAEEAMAAACTAIESIAHQCFLIGNDIPKWRNENICPITCPEGFEFDECTAPCPRTCGNIDEISDCDLPCVAACRCPVGKFYENGKCIDKEECPCEYEGRKFDVNSTVKMDCNLCVCKSGKWVCEKQECPGTCTILGRNSIKTFDNLDYTIEPVSCRYTLVQSKSDSPKLKISLEFGPCSSPYLDEFNCSTGLKIETSNLFAKITKKGFFVNDNYRSDNSFFSKEVIIKQASSLFYVVDGLDFRILHYAGAQTYITLKSNYRGLVEGLCGNFDSNINNELVSRTGLLVHKTKFAQEFIAFSCFTPQRDDVESEPCEFNINNEDEAKDYCSYIPFSKQFQDCFEIVPYQKYYDQCMRDMCVSEIFNPYAMCVALQAYAKACADNGAIINWRENSTLDEVCSLECPVGSGQIYTECGSLCETTCHELSQPLRDCQSECVFGCRCPTGTLLNNQKKCVKIEYCTCFDKYTQLHYDAGTALRRKGDDCVCTRGKWICREAKEEIICPKNQIWSLNATDCQETCATLSKPEKCVFFSNEYEGCRCENDLVLSPNGSCIDRDACPCPYGETWMMPKSTLKIGCKELQCLNAIWVDIRLQNSCPATCWASGDPHYFTFDGIHYTFEGDCEYVLTEAVDKTFAITIKNVKCGFPAVTCTKDIVVHLLNNKVHFVMDKIPTIDGVKISDRGITTPGFSIKKSDFYYSLFTDIGLTVQWDQGTRVYVHLAENWMGKVQGLCGNFDRDSTNDFMSRCESIERVPSAFAHSWRVFDCPMVPQNKPENNVHPCVFNSIRKQWAMESCGTIKKGPLFASCRNILPDNVVKEYYEDCLYDACGCNLGGDCECLCTAVANFATKCATNGIPVNWRSSELCGVMCTGGREYKACGPANPQTCRDISTTHINDNGTFCIEGCYCPEGQVEDGDKCIPKTECPCLDEENIYPSGTFIIKNNCKNCTCKAGNLICVTCNCTLDQYQCSDGECINKTKVCDGVYDCNLADDEDDCASLSTLSVSTPFYTNISTTVPTSMSTTVSPSVSTSFSTMTTTTIECENIDGMDNENVIPDNSIILNPPGNSSDIRPSGQGWKTSTMGLRIIYIDIGDDLNNGGEVYLVKSKNVKKYQVELYGKVKGLESEVIVTPERVISPILTPTEVFSIKPGTGKTKIQLTIVAITTDIPVIVTVSVKICVKPTIECESIEGMGNENVIPFTSVVLFPSGNPRSIYPSRLGWETKTVKKRLIDIDIGDKLNSGGRISLVVSENVKNYQVEMYGRVKKSTSGESATNERDMPQNVVSPLLEPWEEFIMKPNSGYTRVQLSISARNTEMPMRVTVSVRLCVKPSIKCESVYGMDDKSVIPDSSIKLYPSGNASDIRPSGQGWETNSTGNRIIYIDIGDDLNNGGEVYLVKSKNVEIYQVELLGKVKGLVTPERIHSEILTPTEVFSIKPGTGKTKIQLTIVATTTDIPVIVTVSVKICVKPTIECENIEGMGNENVIPFTSVVLFPSGNPRSIYPNRLGWETKTVKKRLIDIDIGDKLNSGGRISLVVSENVKNYQVEMYGRVKETMRADGIPEEIWVA</sequence>
<feature type="domain" description="EGF-like" evidence="6">
    <location>
        <begin position="376"/>
        <end position="408"/>
    </location>
</feature>
<accession>A0AA36APZ5</accession>
<dbReference type="PROSITE" id="PS50026">
    <property type="entry name" value="EGF_3"/>
    <property type="match status" value="1"/>
</dbReference>
<dbReference type="SUPFAM" id="SSF57424">
    <property type="entry name" value="LDL receptor-like module"/>
    <property type="match status" value="1"/>
</dbReference>
<dbReference type="InterPro" id="IPR002919">
    <property type="entry name" value="TIL_dom"/>
</dbReference>
<feature type="compositionally biased region" description="Basic and acidic residues" evidence="5">
    <location>
        <begin position="56"/>
        <end position="68"/>
    </location>
</feature>
<evidence type="ECO:0000256" key="4">
    <source>
        <dbReference type="PROSITE-ProRule" id="PRU00124"/>
    </source>
</evidence>
<feature type="domain" description="VWFD" evidence="7">
    <location>
        <begin position="732"/>
        <end position="906"/>
    </location>
</feature>
<feature type="disulfide bond" evidence="4">
    <location>
        <begin position="1580"/>
        <end position="1595"/>
    </location>
</feature>
<feature type="compositionally biased region" description="Gly residues" evidence="5">
    <location>
        <begin position="38"/>
        <end position="55"/>
    </location>
</feature>
<feature type="compositionally biased region" description="Basic and acidic residues" evidence="5">
    <location>
        <begin position="75"/>
        <end position="98"/>
    </location>
</feature>
<dbReference type="SMART" id="SM00216">
    <property type="entry name" value="VWD"/>
    <property type="match status" value="2"/>
</dbReference>
<feature type="disulfide bond" evidence="3">
    <location>
        <begin position="380"/>
        <end position="390"/>
    </location>
</feature>
<dbReference type="SUPFAM" id="SSF57567">
    <property type="entry name" value="Serine protease inhibitors"/>
    <property type="match status" value="4"/>
</dbReference>
<dbReference type="InterPro" id="IPR036055">
    <property type="entry name" value="LDL_receptor-like_sf"/>
</dbReference>
<feature type="domain" description="VWFD" evidence="7">
    <location>
        <begin position="1199"/>
        <end position="1370"/>
    </location>
</feature>
<organism evidence="8 9">
    <name type="scientific">Octopus vulgaris</name>
    <name type="common">Common octopus</name>
    <dbReference type="NCBI Taxonomy" id="6645"/>
    <lineage>
        <taxon>Eukaryota</taxon>
        <taxon>Metazoa</taxon>
        <taxon>Spiralia</taxon>
        <taxon>Lophotrochozoa</taxon>
        <taxon>Mollusca</taxon>
        <taxon>Cephalopoda</taxon>
        <taxon>Coleoidea</taxon>
        <taxon>Octopodiformes</taxon>
        <taxon>Octopoda</taxon>
        <taxon>Incirrata</taxon>
        <taxon>Octopodidae</taxon>
        <taxon>Octopus</taxon>
    </lineage>
</organism>
<dbReference type="PROSITE" id="PS01186">
    <property type="entry name" value="EGF_2"/>
    <property type="match status" value="1"/>
</dbReference>
<evidence type="ECO:0000259" key="6">
    <source>
        <dbReference type="PROSITE" id="PS50026"/>
    </source>
</evidence>
<evidence type="ECO:0000256" key="2">
    <source>
        <dbReference type="ARBA" id="ARBA00023180"/>
    </source>
</evidence>
<evidence type="ECO:0000259" key="7">
    <source>
        <dbReference type="PROSITE" id="PS51233"/>
    </source>
</evidence>
<feature type="region of interest" description="Disordered" evidence="5">
    <location>
        <begin position="21"/>
        <end position="288"/>
    </location>
</feature>
<dbReference type="SMART" id="SM00832">
    <property type="entry name" value="C8"/>
    <property type="match status" value="2"/>
</dbReference>
<dbReference type="Pfam" id="PF00094">
    <property type="entry name" value="VWD"/>
    <property type="match status" value="2"/>
</dbReference>
<dbReference type="InterPro" id="IPR036084">
    <property type="entry name" value="Ser_inhib-like_sf"/>
</dbReference>
<keyword evidence="3" id="KW-0245">EGF-like domain</keyword>
<feature type="disulfide bond" evidence="4">
    <location>
        <begin position="1568"/>
        <end position="1586"/>
    </location>
</feature>
<comment type="caution">
    <text evidence="3">Lacks conserved residue(s) required for the propagation of feature annotation.</text>
</comment>
<reference evidence="8" key="1">
    <citation type="submission" date="2023-08" db="EMBL/GenBank/DDBJ databases">
        <authorList>
            <person name="Alioto T."/>
            <person name="Alioto T."/>
            <person name="Gomez Garrido J."/>
        </authorList>
    </citation>
    <scope>NUCLEOTIDE SEQUENCE</scope>
</reference>
<dbReference type="InterPro" id="IPR001846">
    <property type="entry name" value="VWF_type-D"/>
</dbReference>
<feature type="disulfide bond" evidence="3">
    <location>
        <begin position="398"/>
        <end position="407"/>
    </location>
</feature>
<dbReference type="Pfam" id="PF08742">
    <property type="entry name" value="C8"/>
    <property type="match status" value="2"/>
</dbReference>
<proteinExistence type="predicted"/>
<dbReference type="Gene3D" id="4.10.400.10">
    <property type="entry name" value="Low-density Lipoprotein Receptor"/>
    <property type="match status" value="1"/>
</dbReference>
<evidence type="ECO:0000256" key="3">
    <source>
        <dbReference type="PROSITE-ProRule" id="PRU00076"/>
    </source>
</evidence>
<dbReference type="Proteomes" id="UP001162480">
    <property type="component" value="Chromosome 2"/>
</dbReference>
<dbReference type="InterPro" id="IPR014853">
    <property type="entry name" value="VWF/SSPO/ZAN-like_Cys-rich_dom"/>
</dbReference>
<evidence type="ECO:0000313" key="9">
    <source>
        <dbReference type="Proteomes" id="UP001162480"/>
    </source>
</evidence>
<gene>
    <name evidence="8" type="ORF">OCTVUL_1B004241</name>
</gene>
<dbReference type="PROSITE" id="PS50068">
    <property type="entry name" value="LDLRA_2"/>
    <property type="match status" value="1"/>
</dbReference>
<dbReference type="InterPro" id="IPR000742">
    <property type="entry name" value="EGF"/>
</dbReference>
<dbReference type="InterPro" id="IPR002172">
    <property type="entry name" value="LDrepeatLR_classA_rpt"/>
</dbReference>
<dbReference type="PROSITE" id="PS01209">
    <property type="entry name" value="LDLRA_1"/>
    <property type="match status" value="1"/>
</dbReference>
<keyword evidence="1 3" id="KW-1015">Disulfide bond</keyword>
<keyword evidence="9" id="KW-1185">Reference proteome</keyword>
<dbReference type="PANTHER" id="PTHR11339">
    <property type="entry name" value="EXTRACELLULAR MATRIX GLYCOPROTEIN RELATED"/>
    <property type="match status" value="1"/>
</dbReference>
<dbReference type="Pfam" id="PF01826">
    <property type="entry name" value="TIL"/>
    <property type="match status" value="4"/>
</dbReference>
<dbReference type="PROSITE" id="PS51233">
    <property type="entry name" value="VWFD"/>
    <property type="match status" value="2"/>
</dbReference>
<dbReference type="InterPro" id="IPR050780">
    <property type="entry name" value="Mucin_vWF_Thrombospondin_sf"/>
</dbReference>
<name>A0AA36APZ5_OCTVU</name>
<evidence type="ECO:0000313" key="8">
    <source>
        <dbReference type="EMBL" id="CAI9718652.1"/>
    </source>
</evidence>
<keyword evidence="2" id="KW-0325">Glycoprotein</keyword>
<dbReference type="SMART" id="SM00181">
    <property type="entry name" value="EGF"/>
    <property type="match status" value="3"/>
</dbReference>
<dbReference type="SMART" id="SM00192">
    <property type="entry name" value="LDLa"/>
    <property type="match status" value="1"/>
</dbReference>
<dbReference type="InterPro" id="IPR023415">
    <property type="entry name" value="LDLR_class-A_CS"/>
</dbReference>
<dbReference type="CDD" id="cd00112">
    <property type="entry name" value="LDLa"/>
    <property type="match status" value="1"/>
</dbReference>
<evidence type="ECO:0000256" key="1">
    <source>
        <dbReference type="ARBA" id="ARBA00023157"/>
    </source>
</evidence>
<protein>
    <submittedName>
        <fullName evidence="8">Mucin-2-like isoform X1</fullName>
    </submittedName>
</protein>
<dbReference type="EMBL" id="OX597815">
    <property type="protein sequence ID" value="CAI9718652.1"/>
    <property type="molecule type" value="Genomic_DNA"/>
</dbReference>
<dbReference type="Gene3D" id="2.10.25.10">
    <property type="entry name" value="Laminin"/>
    <property type="match status" value="5"/>
</dbReference>
<dbReference type="CDD" id="cd19941">
    <property type="entry name" value="TIL"/>
    <property type="match status" value="4"/>
</dbReference>
<evidence type="ECO:0000256" key="5">
    <source>
        <dbReference type="SAM" id="MobiDB-lite"/>
    </source>
</evidence>